<dbReference type="PANTHER" id="PTHR21649">
    <property type="entry name" value="CHLOROPHYLL A/B BINDING PROTEIN"/>
    <property type="match status" value="1"/>
</dbReference>
<reference evidence="11 12" key="1">
    <citation type="submission" date="2016-09" db="EMBL/GenBank/DDBJ databases">
        <title>Extensive genetic diversity and differential bi-allelic expression allows diatom success in the polar Southern Ocean.</title>
        <authorList>
            <consortium name="DOE Joint Genome Institute"/>
            <person name="Mock T."/>
            <person name="Otillar R.P."/>
            <person name="Strauss J."/>
            <person name="Dupont C."/>
            <person name="Frickenhaus S."/>
            <person name="Maumus F."/>
            <person name="Mcmullan M."/>
            <person name="Sanges R."/>
            <person name="Schmutz J."/>
            <person name="Toseland A."/>
            <person name="Valas R."/>
            <person name="Veluchamy A."/>
            <person name="Ward B.J."/>
            <person name="Allen A."/>
            <person name="Barry K."/>
            <person name="Falciatore A."/>
            <person name="Ferrante M."/>
            <person name="Fortunato A.E."/>
            <person name="Gloeckner G."/>
            <person name="Gruber A."/>
            <person name="Hipkin R."/>
            <person name="Janech M."/>
            <person name="Kroth P."/>
            <person name="Leese F."/>
            <person name="Lindquist E."/>
            <person name="Lyon B.R."/>
            <person name="Martin J."/>
            <person name="Mayer C."/>
            <person name="Parker M."/>
            <person name="Quesneville H."/>
            <person name="Raymond J."/>
            <person name="Uhlig C."/>
            <person name="Valentin K.U."/>
            <person name="Worden A.Z."/>
            <person name="Armbrust E.V."/>
            <person name="Bowler C."/>
            <person name="Green B."/>
            <person name="Moulton V."/>
            <person name="Van Oosterhout C."/>
            <person name="Grigoriev I."/>
        </authorList>
    </citation>
    <scope>NUCLEOTIDE SEQUENCE [LARGE SCALE GENOMIC DNA]</scope>
    <source>
        <strain evidence="11 12">CCMP1102</strain>
    </source>
</reference>
<comment type="subunit">
    <text evidence="8">The LHC complex of chromophytic algae is composed of fucoxanthin, chlorophyll A and C bound non-covalently by fucoxanthin chlorophyll proteins (FCPs). The ratio of the pigments in LHC; fucoxanthin: chlorophyll C: chlorophyll A; (0.6-1): (0.1-0.3): (1).</text>
</comment>
<feature type="signal peptide" evidence="10">
    <location>
        <begin position="1"/>
        <end position="16"/>
    </location>
</feature>
<dbReference type="GO" id="GO:0016168">
    <property type="term" value="F:chlorophyll binding"/>
    <property type="evidence" value="ECO:0007669"/>
    <property type="project" value="UniProtKB-KW"/>
</dbReference>
<keyword evidence="5" id="KW-0602">Photosynthesis</keyword>
<keyword evidence="9" id="KW-0148">Chlorophyll</keyword>
<keyword evidence="4" id="KW-0150">Chloroplast</keyword>
<feature type="binding site" evidence="9">
    <location>
        <position position="178"/>
    </location>
    <ligand>
        <name>chlorophyll a</name>
        <dbReference type="ChEBI" id="CHEBI:58416"/>
        <label>1</label>
    </ligand>
</feature>
<evidence type="ECO:0000256" key="6">
    <source>
        <dbReference type="ARBA" id="ARBA00022640"/>
    </source>
</evidence>
<feature type="binding site" description="axial binding residue" evidence="9">
    <location>
        <position position="141"/>
    </location>
    <ligand>
        <name>chlorophyll b</name>
        <dbReference type="ChEBI" id="CHEBI:61721"/>
        <label>1</label>
    </ligand>
    <ligandPart>
        <name>Mg</name>
        <dbReference type="ChEBI" id="CHEBI:25107"/>
    </ligandPart>
</feature>
<comment type="function">
    <text evidence="1">The light-harvesting complex (LHC) functions as a light receptor, it captures and delivers excitation energy to photosystems with which it is closely associated. Energy is transferred from the carotenoid and chlorophyll C (or B) to chlorophyll A and the photosynthetic reaction centers where it is used to synthesize ATP and reducing power.</text>
</comment>
<protein>
    <submittedName>
        <fullName evidence="11">Chlorophyll a/b-binding protein</fullName>
    </submittedName>
</protein>
<evidence type="ECO:0000256" key="9">
    <source>
        <dbReference type="PIRSR" id="PIRSR601344-1"/>
    </source>
</evidence>
<keyword evidence="7" id="KW-0437">Light-harvesting polypeptide</keyword>
<dbReference type="Gene3D" id="1.10.3460.10">
    <property type="entry name" value="Chlorophyll a/b binding protein domain"/>
    <property type="match status" value="1"/>
</dbReference>
<dbReference type="EMBL" id="KV784358">
    <property type="protein sequence ID" value="OEU16552.1"/>
    <property type="molecule type" value="Genomic_DNA"/>
</dbReference>
<dbReference type="OrthoDB" id="423598at2759"/>
<dbReference type="GO" id="GO:0016020">
    <property type="term" value="C:membrane"/>
    <property type="evidence" value="ECO:0007669"/>
    <property type="project" value="InterPro"/>
</dbReference>
<name>A0A1E7FEE6_9STRA</name>
<dbReference type="GO" id="GO:0030076">
    <property type="term" value="C:light-harvesting complex"/>
    <property type="evidence" value="ECO:0007669"/>
    <property type="project" value="UniProtKB-KW"/>
</dbReference>
<feature type="binding site" description="axial binding residue" evidence="9">
    <location>
        <position position="81"/>
    </location>
    <ligand>
        <name>chlorophyll b</name>
        <dbReference type="ChEBI" id="CHEBI:61721"/>
        <label>1</label>
    </ligand>
    <ligandPart>
        <name>Mg</name>
        <dbReference type="ChEBI" id="CHEBI:25107"/>
    </ligandPart>
</feature>
<feature type="chain" id="PRO_5009192998" evidence="10">
    <location>
        <begin position="17"/>
        <end position="206"/>
    </location>
</feature>
<dbReference type="SUPFAM" id="SSF103511">
    <property type="entry name" value="Chlorophyll a-b binding protein"/>
    <property type="match status" value="1"/>
</dbReference>
<evidence type="ECO:0000256" key="1">
    <source>
        <dbReference type="ARBA" id="ARBA00004022"/>
    </source>
</evidence>
<feature type="binding site" evidence="9">
    <location>
        <position position="192"/>
    </location>
    <ligand>
        <name>chlorophyll a</name>
        <dbReference type="ChEBI" id="CHEBI:58416"/>
        <label>1</label>
    </ligand>
</feature>
<dbReference type="InParanoid" id="A0A1E7FEE6"/>
<evidence type="ECO:0000256" key="5">
    <source>
        <dbReference type="ARBA" id="ARBA00022531"/>
    </source>
</evidence>
<keyword evidence="6" id="KW-0934">Plastid</keyword>
<organism evidence="11 12">
    <name type="scientific">Fragilariopsis cylindrus CCMP1102</name>
    <dbReference type="NCBI Taxonomy" id="635003"/>
    <lineage>
        <taxon>Eukaryota</taxon>
        <taxon>Sar</taxon>
        <taxon>Stramenopiles</taxon>
        <taxon>Ochrophyta</taxon>
        <taxon>Bacillariophyta</taxon>
        <taxon>Bacillariophyceae</taxon>
        <taxon>Bacillariophycidae</taxon>
        <taxon>Bacillariales</taxon>
        <taxon>Bacillariaceae</taxon>
        <taxon>Fragilariopsis</taxon>
    </lineage>
</organism>
<feature type="binding site" evidence="9">
    <location>
        <position position="64"/>
    </location>
    <ligand>
        <name>chlorophyll a</name>
        <dbReference type="ChEBI" id="CHEBI:58416"/>
        <label>1</label>
    </ligand>
</feature>
<dbReference type="AlphaFoldDB" id="A0A1E7FEE6"/>
<evidence type="ECO:0000256" key="10">
    <source>
        <dbReference type="SAM" id="SignalP"/>
    </source>
</evidence>
<comment type="subcellular location">
    <subcellularLocation>
        <location evidence="2">Plastid</location>
        <location evidence="2">Chloroplast</location>
    </subcellularLocation>
</comment>
<evidence type="ECO:0000256" key="2">
    <source>
        <dbReference type="ARBA" id="ARBA00004229"/>
    </source>
</evidence>
<feature type="binding site" evidence="9">
    <location>
        <position position="175"/>
    </location>
    <ligand>
        <name>chlorophyll a</name>
        <dbReference type="ChEBI" id="CHEBI:58416"/>
        <label>1</label>
    </ligand>
</feature>
<dbReference type="GO" id="GO:0009507">
    <property type="term" value="C:chloroplast"/>
    <property type="evidence" value="ECO:0007669"/>
    <property type="project" value="UniProtKB-SubCell"/>
</dbReference>
<feature type="binding site" evidence="9">
    <location>
        <position position="76"/>
    </location>
    <ligand>
        <name>chlorophyll a</name>
        <dbReference type="ChEBI" id="CHEBI:58416"/>
        <label>1</label>
    </ligand>
</feature>
<evidence type="ECO:0000256" key="3">
    <source>
        <dbReference type="ARBA" id="ARBA00005933"/>
    </source>
</evidence>
<proteinExistence type="inferred from homology"/>
<evidence type="ECO:0000313" key="11">
    <source>
        <dbReference type="EMBL" id="OEU16552.1"/>
    </source>
</evidence>
<evidence type="ECO:0000256" key="8">
    <source>
        <dbReference type="ARBA" id="ARBA00044011"/>
    </source>
</evidence>
<gene>
    <name evidence="11" type="primary">LHCR10</name>
    <name evidence="11" type="ORF">FRACYDRAFT_261294</name>
</gene>
<feature type="binding site" evidence="9">
    <location>
        <position position="180"/>
    </location>
    <ligand>
        <name>chlorophyll a</name>
        <dbReference type="ChEBI" id="CHEBI:58416"/>
        <label>1</label>
    </ligand>
</feature>
<feature type="binding site" evidence="9">
    <location>
        <position position="115"/>
    </location>
    <ligand>
        <name>chlorophyll a</name>
        <dbReference type="ChEBI" id="CHEBI:58416"/>
        <label>1</label>
    </ligand>
</feature>
<dbReference type="Proteomes" id="UP000095751">
    <property type="component" value="Unassembled WGS sequence"/>
</dbReference>
<dbReference type="GO" id="GO:0009765">
    <property type="term" value="P:photosynthesis, light harvesting"/>
    <property type="evidence" value="ECO:0007669"/>
    <property type="project" value="InterPro"/>
</dbReference>
<dbReference type="KEGG" id="fcy:FRACYDRAFT_261294"/>
<dbReference type="InterPro" id="IPR001344">
    <property type="entry name" value="Chloro_AB-bd_pln"/>
</dbReference>
<dbReference type="Pfam" id="PF00504">
    <property type="entry name" value="Chloroa_b-bind"/>
    <property type="match status" value="1"/>
</dbReference>
<keyword evidence="12" id="KW-1185">Reference proteome</keyword>
<accession>A0A1E7FEE6</accession>
<evidence type="ECO:0000256" key="7">
    <source>
        <dbReference type="ARBA" id="ARBA00023243"/>
    </source>
</evidence>
<evidence type="ECO:0000256" key="4">
    <source>
        <dbReference type="ARBA" id="ARBA00022528"/>
    </source>
</evidence>
<feature type="binding site" evidence="9">
    <location>
        <position position="79"/>
    </location>
    <ligand>
        <name>chlorophyll a</name>
        <dbReference type="ChEBI" id="CHEBI:58416"/>
        <label>1</label>
    </ligand>
</feature>
<dbReference type="InterPro" id="IPR022796">
    <property type="entry name" value="Chloroa_b-bind"/>
</dbReference>
<sequence length="206" mass="22105">MMKTTLLATLLGSAAAFAPAQNAGSKATTALNAKKSAALPFLPYPENLTGYVGDDIGFDPLRISDYFPMDYLREAELKHSRICMLAITGYITVDLGYTVHPYGEGLSSAAAHNVLVEKGVMGNALVFIGLFEIVSYLGVAEMLQGSGRAPGDFGFGTFYLEGKTEEEIKKIKYQEIMNGRLAMMAFSGVATQSVLFDVGFPYIGAN</sequence>
<evidence type="ECO:0000313" key="12">
    <source>
        <dbReference type="Proteomes" id="UP000095751"/>
    </source>
</evidence>
<comment type="similarity">
    <text evidence="3">Belongs to the fucoxanthin chlorophyll protein family.</text>
</comment>
<keyword evidence="10" id="KW-0732">Signal</keyword>
<keyword evidence="9" id="KW-0157">Chromophore</keyword>